<feature type="domain" description="AAA" evidence="10">
    <location>
        <begin position="570"/>
        <end position="694"/>
    </location>
</feature>
<dbReference type="EMBL" id="FNRD01000003">
    <property type="protein sequence ID" value="SEA26346.1"/>
    <property type="molecule type" value="Genomic_DNA"/>
</dbReference>
<dbReference type="PANTHER" id="PTHR32309">
    <property type="entry name" value="TYROSINE-PROTEIN KINASE"/>
    <property type="match status" value="1"/>
</dbReference>
<protein>
    <recommendedName>
        <fullName evidence="2">non-specific protein-tyrosine kinase</fullName>
        <ecNumber evidence="2">2.7.10.2</ecNumber>
    </recommendedName>
</protein>
<keyword evidence="9" id="KW-1133">Transmembrane helix</keyword>
<comment type="catalytic activity">
    <reaction evidence="8">
        <text>L-tyrosyl-[protein] + ATP = O-phospho-L-tyrosyl-[protein] + ADP + H(+)</text>
        <dbReference type="Rhea" id="RHEA:10596"/>
        <dbReference type="Rhea" id="RHEA-COMP:10136"/>
        <dbReference type="Rhea" id="RHEA-COMP:20101"/>
        <dbReference type="ChEBI" id="CHEBI:15378"/>
        <dbReference type="ChEBI" id="CHEBI:30616"/>
        <dbReference type="ChEBI" id="CHEBI:46858"/>
        <dbReference type="ChEBI" id="CHEBI:61978"/>
        <dbReference type="ChEBI" id="CHEBI:456216"/>
        <dbReference type="EC" id="2.7.10.2"/>
    </reaction>
</comment>
<evidence type="ECO:0000313" key="12">
    <source>
        <dbReference type="EMBL" id="SEA26346.1"/>
    </source>
</evidence>
<reference evidence="13" key="1">
    <citation type="submission" date="2016-10" db="EMBL/GenBank/DDBJ databases">
        <authorList>
            <person name="Varghese N."/>
            <person name="Submissions S."/>
        </authorList>
    </citation>
    <scope>NUCLEOTIDE SEQUENCE [LARGE SCALE GENOMIC DNA]</scope>
    <source>
        <strain evidence="13">DSM 22376</strain>
    </source>
</reference>
<evidence type="ECO:0000256" key="9">
    <source>
        <dbReference type="SAM" id="Phobius"/>
    </source>
</evidence>
<organism evidence="12 13">
    <name type="scientific">Flavobacterium gillisiae</name>
    <dbReference type="NCBI Taxonomy" id="150146"/>
    <lineage>
        <taxon>Bacteria</taxon>
        <taxon>Pseudomonadati</taxon>
        <taxon>Bacteroidota</taxon>
        <taxon>Flavobacteriia</taxon>
        <taxon>Flavobacteriales</taxon>
        <taxon>Flavobacteriaceae</taxon>
        <taxon>Flavobacterium</taxon>
    </lineage>
</organism>
<keyword evidence="7" id="KW-0829">Tyrosine-protein kinase</keyword>
<comment type="similarity">
    <text evidence="1">Belongs to the CpsD/CapB family.</text>
</comment>
<evidence type="ECO:0000259" key="10">
    <source>
        <dbReference type="Pfam" id="PF13614"/>
    </source>
</evidence>
<dbReference type="GO" id="GO:0005886">
    <property type="term" value="C:plasma membrane"/>
    <property type="evidence" value="ECO:0007669"/>
    <property type="project" value="TreeGrafter"/>
</dbReference>
<accession>A0A1H3ZRG3</accession>
<evidence type="ECO:0000256" key="2">
    <source>
        <dbReference type="ARBA" id="ARBA00011903"/>
    </source>
</evidence>
<evidence type="ECO:0000256" key="5">
    <source>
        <dbReference type="ARBA" id="ARBA00022777"/>
    </source>
</evidence>
<dbReference type="AlphaFoldDB" id="A0A1H3ZRG3"/>
<dbReference type="EC" id="2.7.10.2" evidence="2"/>
<feature type="transmembrane region" description="Helical" evidence="9">
    <location>
        <begin position="23"/>
        <end position="44"/>
    </location>
</feature>
<dbReference type="InterPro" id="IPR025669">
    <property type="entry name" value="AAA_dom"/>
</dbReference>
<dbReference type="SUPFAM" id="SSF52540">
    <property type="entry name" value="P-loop containing nucleoside triphosphate hydrolases"/>
    <property type="match status" value="1"/>
</dbReference>
<keyword evidence="6" id="KW-0067">ATP-binding</keyword>
<name>A0A1H3ZRG3_9FLAO</name>
<evidence type="ECO:0000259" key="11">
    <source>
        <dbReference type="Pfam" id="PF13807"/>
    </source>
</evidence>
<feature type="domain" description="Tyrosine-protein kinase G-rich" evidence="11">
    <location>
        <begin position="425"/>
        <end position="496"/>
    </location>
</feature>
<feature type="transmembrane region" description="Helical" evidence="9">
    <location>
        <begin position="482"/>
        <end position="504"/>
    </location>
</feature>
<dbReference type="STRING" id="150146.SAMN05443667_10340"/>
<evidence type="ECO:0000256" key="6">
    <source>
        <dbReference type="ARBA" id="ARBA00022840"/>
    </source>
</evidence>
<keyword evidence="9" id="KW-0472">Membrane</keyword>
<dbReference type="RefSeq" id="WP_091085960.1">
    <property type="nucleotide sequence ID" value="NZ_FNRD01000003.1"/>
</dbReference>
<dbReference type="NCBIfam" id="TIGR01007">
    <property type="entry name" value="eps_fam"/>
    <property type="match status" value="1"/>
</dbReference>
<evidence type="ECO:0000256" key="7">
    <source>
        <dbReference type="ARBA" id="ARBA00023137"/>
    </source>
</evidence>
<keyword evidence="5" id="KW-0418">Kinase</keyword>
<sequence>MEEEFGFDDQIVIKNLILKYLQYWKLFVICTFITVLSMTIYLRYTKNIYSIESKIKILDDSKGLNLPSDALGFLSKSKVNLENEIEVIKSKKLLEPVVEDLNLNTKYYHQGKFINNELWNIPIIIKVLENKNLQSFAFNIEITNQGYKIKTELQSIDLKGKYATATINNHKIQIIPNPDYDKASSEKEFYVTISPTANSVNILAKKIKVEVVGEDSDILAISIEDENSEKSKAVVNKVIQKFNEDGINDRQLISKTTVEFIQDRFKYLAQELDSIEDKKKQFKQSNNLSFIEADAALDIQKRAKSETELFKVETQLALSNLLKGAIDDKNGNTIIPANLGLENEIINVLIGEYNTLVIERDKLYKTAGGQNPTVTGIDSKIGILRTNIKQSITTYSKQLNITLSQQEKDLGNVNRLITKIPNDEQILRGITRQQEIKENLYLVLLQKREESAIAFAVTSPSIKIIDYANGNSTPISPNRSKFYLIALLAGVLIPFIALYLYFLFDTKIKNINEIGFQNSNIPIVGEIPFFEENNLFKNKDDRSIHAETFRILTSNINFSLPIKENKIANIILVTSSIMGEGKTYITTNLALALASYNKKVLLIGADMRKPRLKETLHMEHNGKGLSSYLHEKETNWKDILVTKNPYNSDLHILFTGSIPPNPSNLLSNGRFETLIEEAKKEYDYIIIDSTPTIYVNDTFQIADLADLTLNVTRFNHTDKQLLGYSRNLAVNNKLKNMVYILNGIQSKSNFNYNYGYGYGYGQETHSQKRHWLKKWLP</sequence>
<dbReference type="InterPro" id="IPR027417">
    <property type="entry name" value="P-loop_NTPase"/>
</dbReference>
<dbReference type="Gene3D" id="3.40.50.300">
    <property type="entry name" value="P-loop containing nucleotide triphosphate hydrolases"/>
    <property type="match status" value="1"/>
</dbReference>
<keyword evidence="3" id="KW-0808">Transferase</keyword>
<dbReference type="Proteomes" id="UP000198951">
    <property type="component" value="Unassembled WGS sequence"/>
</dbReference>
<gene>
    <name evidence="12" type="ORF">SAMN05443667_10340</name>
</gene>
<evidence type="ECO:0000256" key="4">
    <source>
        <dbReference type="ARBA" id="ARBA00022741"/>
    </source>
</evidence>
<keyword evidence="13" id="KW-1185">Reference proteome</keyword>
<keyword evidence="9" id="KW-0812">Transmembrane</keyword>
<keyword evidence="4" id="KW-0547">Nucleotide-binding</keyword>
<dbReference type="PANTHER" id="PTHR32309:SF13">
    <property type="entry name" value="FERRIC ENTEROBACTIN TRANSPORT PROTEIN FEPE"/>
    <property type="match status" value="1"/>
</dbReference>
<dbReference type="GO" id="GO:0004715">
    <property type="term" value="F:non-membrane spanning protein tyrosine kinase activity"/>
    <property type="evidence" value="ECO:0007669"/>
    <property type="project" value="UniProtKB-EC"/>
</dbReference>
<dbReference type="Pfam" id="PF13807">
    <property type="entry name" value="GNVR"/>
    <property type="match status" value="1"/>
</dbReference>
<dbReference type="InterPro" id="IPR005702">
    <property type="entry name" value="Wzc-like_C"/>
</dbReference>
<dbReference type="OrthoDB" id="9794577at2"/>
<dbReference type="Pfam" id="PF13614">
    <property type="entry name" value="AAA_31"/>
    <property type="match status" value="1"/>
</dbReference>
<proteinExistence type="inferred from homology"/>
<evidence type="ECO:0000256" key="3">
    <source>
        <dbReference type="ARBA" id="ARBA00022679"/>
    </source>
</evidence>
<dbReference type="InterPro" id="IPR050445">
    <property type="entry name" value="Bact_polysacc_biosynth/exp"/>
</dbReference>
<evidence type="ECO:0000256" key="1">
    <source>
        <dbReference type="ARBA" id="ARBA00007316"/>
    </source>
</evidence>
<dbReference type="InterPro" id="IPR032807">
    <property type="entry name" value="GNVR"/>
</dbReference>
<evidence type="ECO:0000313" key="13">
    <source>
        <dbReference type="Proteomes" id="UP000198951"/>
    </source>
</evidence>
<evidence type="ECO:0000256" key="8">
    <source>
        <dbReference type="ARBA" id="ARBA00051245"/>
    </source>
</evidence>
<dbReference type="GO" id="GO:0005524">
    <property type="term" value="F:ATP binding"/>
    <property type="evidence" value="ECO:0007669"/>
    <property type="project" value="UniProtKB-KW"/>
</dbReference>
<dbReference type="CDD" id="cd05387">
    <property type="entry name" value="BY-kinase"/>
    <property type="match status" value="1"/>
</dbReference>